<evidence type="ECO:0000256" key="3">
    <source>
        <dbReference type="ARBA" id="ARBA00022692"/>
    </source>
</evidence>
<feature type="compositionally biased region" description="Polar residues" evidence="9">
    <location>
        <begin position="377"/>
        <end position="386"/>
    </location>
</feature>
<evidence type="ECO:0000259" key="11">
    <source>
        <dbReference type="Pfam" id="PF13962"/>
    </source>
</evidence>
<feature type="region of interest" description="Disordered" evidence="9">
    <location>
        <begin position="578"/>
        <end position="613"/>
    </location>
</feature>
<accession>A0A834W8I7</accession>
<keyword evidence="13" id="KW-1185">Reference proteome</keyword>
<comment type="caution">
    <text evidence="12">The sequence shown here is derived from an EMBL/GenBank/DDBJ whole genome shotgun (WGS) entry which is preliminary data.</text>
</comment>
<dbReference type="SMART" id="SM00248">
    <property type="entry name" value="ANK"/>
    <property type="match status" value="8"/>
</dbReference>
<comment type="subcellular location">
    <subcellularLocation>
        <location evidence="2">Cell membrane</location>
        <topology evidence="2">Peripheral membrane protein</topology>
        <orientation evidence="2">Cytoplasmic side</orientation>
    </subcellularLocation>
    <subcellularLocation>
        <location evidence="1">Membrane</location>
        <topology evidence="1">Multi-pass membrane protein</topology>
    </subcellularLocation>
</comment>
<evidence type="ECO:0000256" key="6">
    <source>
        <dbReference type="ARBA" id="ARBA00023043"/>
    </source>
</evidence>
<feature type="repeat" description="ANK" evidence="8">
    <location>
        <begin position="204"/>
        <end position="229"/>
    </location>
</feature>
<evidence type="ECO:0000313" key="13">
    <source>
        <dbReference type="Proteomes" id="UP000634136"/>
    </source>
</evidence>
<dbReference type="InterPro" id="IPR026961">
    <property type="entry name" value="PGG_dom"/>
</dbReference>
<protein>
    <submittedName>
        <fullName evidence="12">Ankyrin repeat-containing protein</fullName>
    </submittedName>
</protein>
<feature type="transmembrane region" description="Helical" evidence="10">
    <location>
        <begin position="542"/>
        <end position="569"/>
    </location>
</feature>
<dbReference type="Pfam" id="PF12796">
    <property type="entry name" value="Ank_2"/>
    <property type="match status" value="3"/>
</dbReference>
<name>A0A834W8I7_9FABA</name>
<dbReference type="Proteomes" id="UP000634136">
    <property type="component" value="Unassembled WGS sequence"/>
</dbReference>
<evidence type="ECO:0000256" key="5">
    <source>
        <dbReference type="ARBA" id="ARBA00022989"/>
    </source>
</evidence>
<keyword evidence="6 8" id="KW-0040">ANK repeat</keyword>
<dbReference type="PANTHER" id="PTHR24186">
    <property type="entry name" value="PROTEIN PHOSPHATASE 1 REGULATORY SUBUNIT"/>
    <property type="match status" value="1"/>
</dbReference>
<feature type="compositionally biased region" description="Basic residues" evidence="9">
    <location>
        <begin position="401"/>
        <end position="417"/>
    </location>
</feature>
<reference evidence="12" key="1">
    <citation type="submission" date="2020-09" db="EMBL/GenBank/DDBJ databases">
        <title>Genome-Enabled Discovery of Anthraquinone Biosynthesis in Senna tora.</title>
        <authorList>
            <person name="Kang S.-H."/>
            <person name="Pandey R.P."/>
            <person name="Lee C.-M."/>
            <person name="Sim J.-S."/>
            <person name="Jeong J.-T."/>
            <person name="Choi B.-S."/>
            <person name="Jung M."/>
            <person name="Ginzburg D."/>
            <person name="Zhao K."/>
            <person name="Won S.Y."/>
            <person name="Oh T.-J."/>
            <person name="Yu Y."/>
            <person name="Kim N.-H."/>
            <person name="Lee O.R."/>
            <person name="Lee T.-H."/>
            <person name="Bashyal P."/>
            <person name="Kim T.-S."/>
            <person name="Lee W.-H."/>
            <person name="Kawkins C."/>
            <person name="Kim C.-K."/>
            <person name="Kim J.S."/>
            <person name="Ahn B.O."/>
            <person name="Rhee S.Y."/>
            <person name="Sohng J.K."/>
        </authorList>
    </citation>
    <scope>NUCLEOTIDE SEQUENCE</scope>
    <source>
        <tissue evidence="12">Leaf</tissue>
    </source>
</reference>
<feature type="domain" description="PGG" evidence="11">
    <location>
        <begin position="425"/>
        <end position="534"/>
    </location>
</feature>
<evidence type="ECO:0000256" key="9">
    <source>
        <dbReference type="SAM" id="MobiDB-lite"/>
    </source>
</evidence>
<evidence type="ECO:0000256" key="8">
    <source>
        <dbReference type="PROSITE-ProRule" id="PRU00023"/>
    </source>
</evidence>
<gene>
    <name evidence="12" type="ORF">G2W53_028204</name>
</gene>
<dbReference type="EMBL" id="JAAIUW010000009">
    <property type="protein sequence ID" value="KAF7814235.1"/>
    <property type="molecule type" value="Genomic_DNA"/>
</dbReference>
<organism evidence="12 13">
    <name type="scientific">Senna tora</name>
    <dbReference type="NCBI Taxonomy" id="362788"/>
    <lineage>
        <taxon>Eukaryota</taxon>
        <taxon>Viridiplantae</taxon>
        <taxon>Streptophyta</taxon>
        <taxon>Embryophyta</taxon>
        <taxon>Tracheophyta</taxon>
        <taxon>Spermatophyta</taxon>
        <taxon>Magnoliopsida</taxon>
        <taxon>eudicotyledons</taxon>
        <taxon>Gunneridae</taxon>
        <taxon>Pentapetalae</taxon>
        <taxon>rosids</taxon>
        <taxon>fabids</taxon>
        <taxon>Fabales</taxon>
        <taxon>Fabaceae</taxon>
        <taxon>Caesalpinioideae</taxon>
        <taxon>Cassia clade</taxon>
        <taxon>Senna</taxon>
    </lineage>
</organism>
<feature type="transmembrane region" description="Helical" evidence="10">
    <location>
        <begin position="516"/>
        <end position="536"/>
    </location>
</feature>
<dbReference type="PANTHER" id="PTHR24186:SF38">
    <property type="entry name" value="ANKYRIN REPEAT FAMILY PROTEIN"/>
    <property type="match status" value="1"/>
</dbReference>
<dbReference type="InterPro" id="IPR036770">
    <property type="entry name" value="Ankyrin_rpt-contain_sf"/>
</dbReference>
<dbReference type="Gene3D" id="1.25.40.20">
    <property type="entry name" value="Ankyrin repeat-containing domain"/>
    <property type="match status" value="3"/>
</dbReference>
<dbReference type="PROSITE" id="PS50297">
    <property type="entry name" value="ANK_REP_REGION"/>
    <property type="match status" value="3"/>
</dbReference>
<evidence type="ECO:0000256" key="7">
    <source>
        <dbReference type="ARBA" id="ARBA00023136"/>
    </source>
</evidence>
<feature type="region of interest" description="Disordered" evidence="9">
    <location>
        <begin position="349"/>
        <end position="422"/>
    </location>
</feature>
<dbReference type="InterPro" id="IPR002110">
    <property type="entry name" value="Ankyrin_rpt"/>
</dbReference>
<evidence type="ECO:0000256" key="1">
    <source>
        <dbReference type="ARBA" id="ARBA00004141"/>
    </source>
</evidence>
<dbReference type="PROSITE" id="PS50088">
    <property type="entry name" value="ANK_REPEAT"/>
    <property type="match status" value="3"/>
</dbReference>
<evidence type="ECO:0000313" key="12">
    <source>
        <dbReference type="EMBL" id="KAF7814235.1"/>
    </source>
</evidence>
<evidence type="ECO:0000256" key="10">
    <source>
        <dbReference type="SAM" id="Phobius"/>
    </source>
</evidence>
<feature type="transmembrane region" description="Helical" evidence="10">
    <location>
        <begin position="471"/>
        <end position="496"/>
    </location>
</feature>
<keyword evidence="3 10" id="KW-0812">Transmembrane</keyword>
<dbReference type="GO" id="GO:0005886">
    <property type="term" value="C:plasma membrane"/>
    <property type="evidence" value="ECO:0007669"/>
    <property type="project" value="UniProtKB-SubCell"/>
</dbReference>
<evidence type="ECO:0000256" key="4">
    <source>
        <dbReference type="ARBA" id="ARBA00022737"/>
    </source>
</evidence>
<sequence>MMDQKLVDAIKKNDTSTFSKLLQENEAILHQRTADSLSTPLHLACRYNINGNTQMVSEILRLCPEMVDSENKNMETPIHEACYKGNVEVLMLLLGVKPKGVAKLNSSGKSAFFIACSHGHFDLVNLFLNLPEQPSFDQTCIHIAASRGHTNVVRELINKWGDVVEVIDDDGNSPLHHASLKGHREIVWMLLRRHPNLALHYNNNGYTPLHLSLINGSVSILHDFLSSNAASFHYLTSEEETIFHLAVRYGHYDALLFLLQVSNGTNLLHCQDRYGNTLLHLAVTAGRHKIAELLINKTNLEINTRNSEDMTALDILDRSKDSPENRTLQATFIRAGAKRSIQLLFPSSASSSLEPNTNNSSSLSPIHPHFNHKPHESQTQTPNSEFVSFDSITPPEETFKKQRTPKQRNQKQRTQKQRTHEMQREAMLNARNTIILVAILIATVTFAAGISPPGGVYEEGDMKGKSMVGNLTAFKVFAISNNVALFVSLSIVVVVVSVIPFRRRAHMRMLVVAHKAMWVAVGFMASGYVAAMWVILPHTEGLQWVSVVVIAVGGGSLGTIFIGLGVILIEHWQRKSKWRKKRKEGGEEGGVDSERDSQNSDVESSYLQGYHSF</sequence>
<dbReference type="AlphaFoldDB" id="A0A834W8I7"/>
<evidence type="ECO:0000256" key="2">
    <source>
        <dbReference type="ARBA" id="ARBA00004413"/>
    </source>
</evidence>
<keyword evidence="7 10" id="KW-0472">Membrane</keyword>
<feature type="compositionally biased region" description="Polar residues" evidence="9">
    <location>
        <begin position="349"/>
        <end position="364"/>
    </location>
</feature>
<dbReference type="OrthoDB" id="20872at2759"/>
<keyword evidence="5 10" id="KW-1133">Transmembrane helix</keyword>
<dbReference type="SUPFAM" id="SSF48403">
    <property type="entry name" value="Ankyrin repeat"/>
    <property type="match status" value="2"/>
</dbReference>
<keyword evidence="4" id="KW-0677">Repeat</keyword>
<feature type="repeat" description="ANK" evidence="8">
    <location>
        <begin position="274"/>
        <end position="297"/>
    </location>
</feature>
<feature type="repeat" description="ANK" evidence="8">
    <location>
        <begin position="170"/>
        <end position="202"/>
    </location>
</feature>
<proteinExistence type="predicted"/>
<dbReference type="Pfam" id="PF13962">
    <property type="entry name" value="PGG"/>
    <property type="match status" value="1"/>
</dbReference>
<feature type="transmembrane region" description="Helical" evidence="10">
    <location>
        <begin position="432"/>
        <end position="451"/>
    </location>
</feature>